<dbReference type="EMBL" id="JABFBC010000001">
    <property type="protein sequence ID" value="NNU80023.1"/>
    <property type="molecule type" value="Genomic_DNA"/>
</dbReference>
<evidence type="ECO:0000313" key="2">
    <source>
        <dbReference type="EMBL" id="NNU80023.1"/>
    </source>
</evidence>
<dbReference type="PANTHER" id="PTHR31793:SF2">
    <property type="entry name" value="BLR1345 PROTEIN"/>
    <property type="match status" value="1"/>
</dbReference>
<dbReference type="SUPFAM" id="SSF54637">
    <property type="entry name" value="Thioesterase/thiol ester dehydrase-isomerase"/>
    <property type="match status" value="1"/>
</dbReference>
<gene>
    <name evidence="2" type="ORF">HMH01_06175</name>
</gene>
<reference evidence="2 3" key="1">
    <citation type="submission" date="2020-05" db="EMBL/GenBank/DDBJ databases">
        <title>Gimesia benthica sp. nov., a novel planctomycete isolated from a deep-sea water sample of the Northwest Indian Ocean.</title>
        <authorList>
            <person name="Wang J."/>
            <person name="Ruan C."/>
            <person name="Song L."/>
            <person name="Zhu Y."/>
            <person name="Li A."/>
            <person name="Zheng X."/>
            <person name="Wang L."/>
            <person name="Lu Z."/>
            <person name="Huang Y."/>
            <person name="Du W."/>
            <person name="Zhou Y."/>
            <person name="Huang L."/>
            <person name="Dai X."/>
        </authorList>
    </citation>
    <scope>NUCLEOTIDE SEQUENCE [LARGE SCALE GENOMIC DNA]</scope>
    <source>
        <strain evidence="2 3">YYQ-30</strain>
    </source>
</reference>
<name>A0A849L183_9RHOB</name>
<dbReference type="InterPro" id="IPR050563">
    <property type="entry name" value="4-hydroxybenzoyl-CoA_TE"/>
</dbReference>
<protein>
    <submittedName>
        <fullName evidence="2">Thioesterase</fullName>
    </submittedName>
</protein>
<dbReference type="CDD" id="cd00586">
    <property type="entry name" value="4HBT"/>
    <property type="match status" value="1"/>
</dbReference>
<accession>A0A849L183</accession>
<dbReference type="Gene3D" id="3.10.129.10">
    <property type="entry name" value="Hotdog Thioesterase"/>
    <property type="match status" value="1"/>
</dbReference>
<dbReference type="InterPro" id="IPR029069">
    <property type="entry name" value="HotDog_dom_sf"/>
</dbReference>
<comment type="caution">
    <text evidence="2">The sequence shown here is derived from an EMBL/GenBank/DDBJ whole genome shotgun (WGS) entry which is preliminary data.</text>
</comment>
<dbReference type="AlphaFoldDB" id="A0A849L183"/>
<dbReference type="RefSeq" id="WP_171323461.1">
    <property type="nucleotide sequence ID" value="NZ_JABFBC010000001.1"/>
</dbReference>
<organism evidence="2 3">
    <name type="scientific">Halovulum dunhuangense</name>
    <dbReference type="NCBI Taxonomy" id="1505036"/>
    <lineage>
        <taxon>Bacteria</taxon>
        <taxon>Pseudomonadati</taxon>
        <taxon>Pseudomonadota</taxon>
        <taxon>Alphaproteobacteria</taxon>
        <taxon>Rhodobacterales</taxon>
        <taxon>Paracoccaceae</taxon>
        <taxon>Halovulum</taxon>
    </lineage>
</organism>
<dbReference type="Pfam" id="PF13279">
    <property type="entry name" value="4HBT_2"/>
    <property type="match status" value="1"/>
</dbReference>
<evidence type="ECO:0000256" key="1">
    <source>
        <dbReference type="SAM" id="MobiDB-lite"/>
    </source>
</evidence>
<sequence>MEGGPAQGHDGPYAAPLPLPGGEVEPGWIDYNGHMNVAWYMLAFDRAIDVMLERELGLGETHVHASGQGPFALQSSIHYLAELRLAARFRFEALLLDADAKRMHLVVTMVRASDGSPAATLETLLMNVDHATRRAVPYPDWAQPRLARMLADHATAPRPPQAGRPLGIRRQG</sequence>
<dbReference type="Proteomes" id="UP000572377">
    <property type="component" value="Unassembled WGS sequence"/>
</dbReference>
<dbReference type="PANTHER" id="PTHR31793">
    <property type="entry name" value="4-HYDROXYBENZOYL-COA THIOESTERASE FAMILY MEMBER"/>
    <property type="match status" value="1"/>
</dbReference>
<evidence type="ECO:0000313" key="3">
    <source>
        <dbReference type="Proteomes" id="UP000572377"/>
    </source>
</evidence>
<feature type="region of interest" description="Disordered" evidence="1">
    <location>
        <begin position="153"/>
        <end position="172"/>
    </location>
</feature>
<dbReference type="GO" id="GO:0047617">
    <property type="term" value="F:fatty acyl-CoA hydrolase activity"/>
    <property type="evidence" value="ECO:0007669"/>
    <property type="project" value="TreeGrafter"/>
</dbReference>
<proteinExistence type="predicted"/>
<keyword evidence="3" id="KW-1185">Reference proteome</keyword>